<dbReference type="InterPro" id="IPR050375">
    <property type="entry name" value="MFS_TsgA-like"/>
</dbReference>
<feature type="transmembrane region" description="Helical" evidence="6">
    <location>
        <begin position="253"/>
        <end position="275"/>
    </location>
</feature>
<feature type="transmembrane region" description="Helical" evidence="6">
    <location>
        <begin position="171"/>
        <end position="191"/>
    </location>
</feature>
<feature type="transmembrane region" description="Helical" evidence="6">
    <location>
        <begin position="91"/>
        <end position="113"/>
    </location>
</feature>
<keyword evidence="8" id="KW-1185">Reference proteome</keyword>
<dbReference type="PANTHER" id="PTHR43702">
    <property type="entry name" value="L-FUCOSE-PROTON SYMPORTER"/>
    <property type="match status" value="1"/>
</dbReference>
<dbReference type="AlphaFoldDB" id="C2M9D9"/>
<feature type="transmembrane region" description="Helical" evidence="6">
    <location>
        <begin position="316"/>
        <end position="333"/>
    </location>
</feature>
<feature type="transmembrane region" description="Helical" evidence="6">
    <location>
        <begin position="203"/>
        <end position="221"/>
    </location>
</feature>
<dbReference type="Gene3D" id="1.20.1250.20">
    <property type="entry name" value="MFS general substrate transporter like domains"/>
    <property type="match status" value="2"/>
</dbReference>
<dbReference type="SUPFAM" id="SSF103473">
    <property type="entry name" value="MFS general substrate transporter"/>
    <property type="match status" value="1"/>
</dbReference>
<dbReference type="Proteomes" id="UP000003303">
    <property type="component" value="Unassembled WGS sequence"/>
</dbReference>
<gene>
    <name evidence="7" type="ORF">PORUE0001_1534</name>
</gene>
<dbReference type="PANTHER" id="PTHR43702:SF3">
    <property type="entry name" value="PROTEIN TSGA"/>
    <property type="match status" value="1"/>
</dbReference>
<feature type="transmembrane region" description="Helical" evidence="6">
    <location>
        <begin position="339"/>
        <end position="359"/>
    </location>
</feature>
<comment type="caution">
    <text evidence="7">The sequence shown here is derived from an EMBL/GenBank/DDBJ whole genome shotgun (WGS) entry which is preliminary data.</text>
</comment>
<evidence type="ECO:0000256" key="3">
    <source>
        <dbReference type="ARBA" id="ARBA00022692"/>
    </source>
</evidence>
<evidence type="ECO:0000256" key="5">
    <source>
        <dbReference type="ARBA" id="ARBA00023136"/>
    </source>
</evidence>
<evidence type="ECO:0000313" key="8">
    <source>
        <dbReference type="Proteomes" id="UP000003303"/>
    </source>
</evidence>
<evidence type="ECO:0000256" key="6">
    <source>
        <dbReference type="SAM" id="Phobius"/>
    </source>
</evidence>
<dbReference type="STRING" id="596327.PORUE0001_1534"/>
<sequence>MPTPSIANKPNYLGPFITMVIMMTVIGFITSINQQFQAPIQSAYLHSAGAWTNSFTTLLIFAFFLSYLVLGPTSARFVERHGYKMTIVRGLLLLAGGILLFILSALLFMHTSLWLTLSETVQLPVSYFIFLLGSFVCGAGITFMQSSVNPYLIACAVPGTSAVQRQNIGGVGNSTMTMLAPLFVSMVIFGGVADLKDVQIQEVVLPMTILMAVVLVLSYVVRRLHVPHIEGTTSGEDAQVSFKTVWRIPRVRLGCIALFCYVGVEVCIGANIILYGKDDLGLSYNTVALYATLYWGAMLVGRFVSSFLSRVTDRKLLWVTTLLSAILILIAVVTNQPYWLIAVGLCHSVMWGAIYSLALKGLGSLATRASGVLLMGLIGGALLPFLQSVLADLLGGYHYTWLLVVGGELYMLYYALLGSRFKE</sequence>
<feature type="transmembrane region" description="Helical" evidence="6">
    <location>
        <begin position="50"/>
        <end position="70"/>
    </location>
</feature>
<keyword evidence="5 6" id="KW-0472">Membrane</keyword>
<accession>C2M9D9</accession>
<dbReference type="EMBL" id="ACLR01000019">
    <property type="protein sequence ID" value="EEK17671.1"/>
    <property type="molecule type" value="Genomic_DNA"/>
</dbReference>
<protein>
    <submittedName>
        <fullName evidence="7">Transporter, major facilitator family protein</fullName>
    </submittedName>
</protein>
<evidence type="ECO:0000256" key="2">
    <source>
        <dbReference type="ARBA" id="ARBA00022475"/>
    </source>
</evidence>
<organism evidence="7 8">
    <name type="scientific">Porphyromonas uenonis 60-3</name>
    <dbReference type="NCBI Taxonomy" id="596327"/>
    <lineage>
        <taxon>Bacteria</taxon>
        <taxon>Pseudomonadati</taxon>
        <taxon>Bacteroidota</taxon>
        <taxon>Bacteroidia</taxon>
        <taxon>Bacteroidales</taxon>
        <taxon>Porphyromonadaceae</taxon>
        <taxon>Porphyromonas</taxon>
    </lineage>
</organism>
<comment type="subcellular location">
    <subcellularLocation>
        <location evidence="1">Cell inner membrane</location>
        <topology evidence="1">Multi-pass membrane protein</topology>
    </subcellularLocation>
</comment>
<keyword evidence="2" id="KW-1003">Cell membrane</keyword>
<reference evidence="7 8" key="1">
    <citation type="submission" date="2009-04" db="EMBL/GenBank/DDBJ databases">
        <authorList>
            <person name="Sebastian Y."/>
            <person name="Madupu R."/>
            <person name="Durkin A.S."/>
            <person name="Torralba M."/>
            <person name="Methe B."/>
            <person name="Sutton G.G."/>
            <person name="Strausberg R.L."/>
            <person name="Nelson K.E."/>
        </authorList>
    </citation>
    <scope>NUCLEOTIDE SEQUENCE [LARGE SCALE GENOMIC DNA]</scope>
    <source>
        <strain evidence="7 8">60-3</strain>
    </source>
</reference>
<dbReference type="OrthoDB" id="9786665at2"/>
<evidence type="ECO:0000313" key="7">
    <source>
        <dbReference type="EMBL" id="EEK17671.1"/>
    </source>
</evidence>
<feature type="transmembrane region" description="Helical" evidence="6">
    <location>
        <begin position="287"/>
        <end position="304"/>
    </location>
</feature>
<dbReference type="InterPro" id="IPR011701">
    <property type="entry name" value="MFS"/>
</dbReference>
<evidence type="ECO:0000256" key="4">
    <source>
        <dbReference type="ARBA" id="ARBA00022989"/>
    </source>
</evidence>
<feature type="transmembrane region" description="Helical" evidence="6">
    <location>
        <begin position="12"/>
        <end position="30"/>
    </location>
</feature>
<feature type="transmembrane region" description="Helical" evidence="6">
    <location>
        <begin position="371"/>
        <end position="390"/>
    </location>
</feature>
<dbReference type="Pfam" id="PF07690">
    <property type="entry name" value="MFS_1"/>
    <property type="match status" value="1"/>
</dbReference>
<dbReference type="GO" id="GO:0022857">
    <property type="term" value="F:transmembrane transporter activity"/>
    <property type="evidence" value="ECO:0007669"/>
    <property type="project" value="InterPro"/>
</dbReference>
<evidence type="ECO:0000256" key="1">
    <source>
        <dbReference type="ARBA" id="ARBA00004429"/>
    </source>
</evidence>
<keyword evidence="4 6" id="KW-1133">Transmembrane helix</keyword>
<feature type="transmembrane region" description="Helical" evidence="6">
    <location>
        <begin position="125"/>
        <end position="144"/>
    </location>
</feature>
<dbReference type="eggNOG" id="COG0738">
    <property type="taxonomic scope" value="Bacteria"/>
</dbReference>
<dbReference type="GO" id="GO:0005886">
    <property type="term" value="C:plasma membrane"/>
    <property type="evidence" value="ECO:0007669"/>
    <property type="project" value="UniProtKB-SubCell"/>
</dbReference>
<feature type="transmembrane region" description="Helical" evidence="6">
    <location>
        <begin position="396"/>
        <end position="417"/>
    </location>
</feature>
<name>C2M9D9_9PORP</name>
<dbReference type="InterPro" id="IPR036259">
    <property type="entry name" value="MFS_trans_sf"/>
</dbReference>
<keyword evidence="3 6" id="KW-0812">Transmembrane</keyword>
<proteinExistence type="predicted"/>